<keyword evidence="2" id="KW-0862">Zinc</keyword>
<evidence type="ECO:0000256" key="2">
    <source>
        <dbReference type="ARBA" id="ARBA00022833"/>
    </source>
</evidence>
<keyword evidence="4" id="KW-0804">Transcription</keyword>
<evidence type="ECO:0000313" key="8">
    <source>
        <dbReference type="EMBL" id="RWA06245.1"/>
    </source>
</evidence>
<dbReference type="PANTHER" id="PTHR47660">
    <property type="entry name" value="TRANSCRIPTION FACTOR WITH C2H2 AND ZN(2)-CYS(6) DNA BINDING DOMAIN (EUROFUNG)-RELATED-RELATED"/>
    <property type="match status" value="1"/>
</dbReference>
<evidence type="ECO:0000256" key="3">
    <source>
        <dbReference type="ARBA" id="ARBA00023015"/>
    </source>
</evidence>
<evidence type="ECO:0000256" key="1">
    <source>
        <dbReference type="ARBA" id="ARBA00022723"/>
    </source>
</evidence>
<dbReference type="Pfam" id="PF00172">
    <property type="entry name" value="Zn_clus"/>
    <property type="match status" value="1"/>
</dbReference>
<dbReference type="AlphaFoldDB" id="A0A439CVR3"/>
<dbReference type="Proteomes" id="UP000286045">
    <property type="component" value="Unassembled WGS sequence"/>
</dbReference>
<gene>
    <name evidence="8" type="ORF">EKO27_g8861</name>
</gene>
<dbReference type="EMBL" id="RYZI01000353">
    <property type="protein sequence ID" value="RWA06245.1"/>
    <property type="molecule type" value="Genomic_DNA"/>
</dbReference>
<accession>A0A439CVR3</accession>
<keyword evidence="9" id="KW-1185">Reference proteome</keyword>
<evidence type="ECO:0000256" key="5">
    <source>
        <dbReference type="ARBA" id="ARBA00023242"/>
    </source>
</evidence>
<proteinExistence type="predicted"/>
<keyword evidence="1" id="KW-0479">Metal-binding</keyword>
<dbReference type="GO" id="GO:0008270">
    <property type="term" value="F:zinc ion binding"/>
    <property type="evidence" value="ECO:0007669"/>
    <property type="project" value="InterPro"/>
</dbReference>
<name>A0A439CVR3_9PEZI</name>
<dbReference type="PROSITE" id="PS50048">
    <property type="entry name" value="ZN2_CY6_FUNGAL_2"/>
    <property type="match status" value="1"/>
</dbReference>
<evidence type="ECO:0000313" key="9">
    <source>
        <dbReference type="Proteomes" id="UP000286045"/>
    </source>
</evidence>
<dbReference type="GO" id="GO:0000981">
    <property type="term" value="F:DNA-binding transcription factor activity, RNA polymerase II-specific"/>
    <property type="evidence" value="ECO:0007669"/>
    <property type="project" value="InterPro"/>
</dbReference>
<sequence>MEPNYPIEERMGSAVEESANTSASRQKNCNGCVQAKRRCDRRTPVCSRCAEKSMACVYKKSKTANRRGKNTRELTPCTEALAFESPGCSLPIVPGLSFDLNYPENIPTGFQPAVAAEPVPQSNHNATPSSDIFMENLLRCIADENFPSSDQWLITAEEDHSSERPATPADEEVVMAYQKMDACAKLDTWHAYDPKTPLYYILNRVKEFTGELAAKNTTPFIHGYLYHNHKPQCMISCFTTCVLVREFVDTESSRVLLTPIEKLARSQTLFLYQIIRLFDGDVTLRAQGEKDIELLKTWLGELCRIRDNLGDLVRLEYASARRQPPVQWEKWVFAECVRRTILISYAVLNLYELLKDLGYMDPSGPWDIVHRWTIGRALWEASNPTEFQRAWYESSHFIIANFTLENFIENGKADDVDEFAEIFLNVYMGVDGTKEFMASQRREVMA</sequence>
<dbReference type="InterPro" id="IPR001138">
    <property type="entry name" value="Zn2Cys6_DnaBD"/>
</dbReference>
<protein>
    <recommendedName>
        <fullName evidence="7">Zn(2)-C6 fungal-type domain-containing protein</fullName>
    </recommendedName>
</protein>
<dbReference type="CDD" id="cd00067">
    <property type="entry name" value="GAL4"/>
    <property type="match status" value="1"/>
</dbReference>
<dbReference type="Gene3D" id="4.10.240.10">
    <property type="entry name" value="Zn(2)-C6 fungal-type DNA-binding domain"/>
    <property type="match status" value="1"/>
</dbReference>
<dbReference type="STRING" id="363999.A0A439CVR3"/>
<feature type="domain" description="Zn(2)-C6 fungal-type" evidence="7">
    <location>
        <begin position="28"/>
        <end position="58"/>
    </location>
</feature>
<comment type="caution">
    <text evidence="8">The sequence shown here is derived from an EMBL/GenBank/DDBJ whole genome shotgun (WGS) entry which is preliminary data.</text>
</comment>
<evidence type="ECO:0000256" key="6">
    <source>
        <dbReference type="SAM" id="MobiDB-lite"/>
    </source>
</evidence>
<evidence type="ECO:0000256" key="4">
    <source>
        <dbReference type="ARBA" id="ARBA00023163"/>
    </source>
</evidence>
<keyword evidence="3" id="KW-0805">Transcription regulation</keyword>
<keyword evidence="5" id="KW-0539">Nucleus</keyword>
<organism evidence="8 9">
    <name type="scientific">Xylaria grammica</name>
    <dbReference type="NCBI Taxonomy" id="363999"/>
    <lineage>
        <taxon>Eukaryota</taxon>
        <taxon>Fungi</taxon>
        <taxon>Dikarya</taxon>
        <taxon>Ascomycota</taxon>
        <taxon>Pezizomycotina</taxon>
        <taxon>Sordariomycetes</taxon>
        <taxon>Xylariomycetidae</taxon>
        <taxon>Xylariales</taxon>
        <taxon>Xylariaceae</taxon>
        <taxon>Xylaria</taxon>
    </lineage>
</organism>
<dbReference type="PANTHER" id="PTHR47660:SF3">
    <property type="entry name" value="FINGER DOMAIN PROTEIN, PUTATIVE (AFU_ORTHOLOGUE AFUA_4G03310)-RELATED"/>
    <property type="match status" value="1"/>
</dbReference>
<dbReference type="InterPro" id="IPR036864">
    <property type="entry name" value="Zn2-C6_fun-type_DNA-bd_sf"/>
</dbReference>
<feature type="region of interest" description="Disordered" evidence="6">
    <location>
        <begin position="1"/>
        <end position="20"/>
    </location>
</feature>
<evidence type="ECO:0000259" key="7">
    <source>
        <dbReference type="PROSITE" id="PS50048"/>
    </source>
</evidence>
<dbReference type="SUPFAM" id="SSF57701">
    <property type="entry name" value="Zn2/Cys6 DNA-binding domain"/>
    <property type="match status" value="1"/>
</dbReference>
<reference evidence="8 9" key="1">
    <citation type="submission" date="2018-12" db="EMBL/GenBank/DDBJ databases">
        <title>Draft genome sequence of Xylaria grammica IHI A82.</title>
        <authorList>
            <person name="Buettner E."/>
            <person name="Kellner H."/>
        </authorList>
    </citation>
    <scope>NUCLEOTIDE SEQUENCE [LARGE SCALE GENOMIC DNA]</scope>
    <source>
        <strain evidence="8 9">IHI A82</strain>
    </source>
</reference>